<dbReference type="PANTHER" id="PTHR11690:SF288">
    <property type="entry name" value="AMILORIDE-SENSITIVE NA+ CHANNEL-RELATED"/>
    <property type="match status" value="1"/>
</dbReference>
<evidence type="ECO:0000256" key="3">
    <source>
        <dbReference type="ARBA" id="ARBA00022448"/>
    </source>
</evidence>
<accession>A0A1J1HSC5</accession>
<evidence type="ECO:0000256" key="5">
    <source>
        <dbReference type="ARBA" id="ARBA00022692"/>
    </source>
</evidence>
<keyword evidence="3 12" id="KW-0813">Transport</keyword>
<evidence type="ECO:0000256" key="2">
    <source>
        <dbReference type="ARBA" id="ARBA00007193"/>
    </source>
</evidence>
<sequence>MIFADAWKDFSEYSEESSIHSMQYIGRQHLHFFERLFWICAFLFSFSACSYLIYRTYDRWVNDPVLFTFNKQPTPTWKIPFPALTICPDAKINVDLFNLSEALNIADTYGYMNDEKMAKFQSIYQICDGIKTYPRSFFLSDEVSNKSHARRLIEMTNEILINARYISNEDRKETFHKIVTNEGVCHTFNMLDEKDLYRKVMAQRLRFPKHGERSHWSNFGYGNDKKPETYPHRILGSGKKAGLTVLLGMRKKDIDFACSNGTAGFRLTLHTPDEFPRPDFKYLTIPFNMMSLISVIPQVLTTSKNLKNYEPRKRKCYFQGEKQLKFFKHYTQSNCKLECLTEFVRKKCGCVKFSMPHENTTKMCTSTDIKCMETAESDLIMSELEKKIKEDVTKAASPPMVVNSPVIPIMVSNMKLKKVSETKACGCLPSCSSIFYNTEMSQTLFDVVQSQRDVASDRSKTEEFKDKADDYIFSKFEIYFKEDEFIESKRTELYGWTNFLSNCGGFLGLLMGGSLLSLVEIFYHCTMKNFFKRRREMKERVVSLD</sequence>
<name>A0A1J1HSC5_9DIPT</name>
<dbReference type="Gene3D" id="2.60.470.10">
    <property type="entry name" value="Acid-sensing ion channels like domains"/>
    <property type="match status" value="1"/>
</dbReference>
<evidence type="ECO:0000313" key="15">
    <source>
        <dbReference type="Proteomes" id="UP000183832"/>
    </source>
</evidence>
<evidence type="ECO:0000313" key="14">
    <source>
        <dbReference type="EMBL" id="CRK90292.1"/>
    </source>
</evidence>
<dbReference type="STRING" id="568069.A0A1J1HSC5"/>
<feature type="transmembrane region" description="Helical" evidence="13">
    <location>
        <begin position="36"/>
        <end position="54"/>
    </location>
</feature>
<feature type="transmembrane region" description="Helical" evidence="13">
    <location>
        <begin position="506"/>
        <end position="525"/>
    </location>
</feature>
<dbReference type="AlphaFoldDB" id="A0A1J1HSC5"/>
<evidence type="ECO:0000256" key="11">
    <source>
        <dbReference type="ARBA" id="ARBA00023303"/>
    </source>
</evidence>
<dbReference type="InterPro" id="IPR001873">
    <property type="entry name" value="ENaC"/>
</dbReference>
<proteinExistence type="inferred from homology"/>
<evidence type="ECO:0000256" key="6">
    <source>
        <dbReference type="ARBA" id="ARBA00022989"/>
    </source>
</evidence>
<keyword evidence="15" id="KW-1185">Reference proteome</keyword>
<evidence type="ECO:0000256" key="8">
    <source>
        <dbReference type="ARBA" id="ARBA00023065"/>
    </source>
</evidence>
<evidence type="ECO:0000256" key="7">
    <source>
        <dbReference type="ARBA" id="ARBA00023053"/>
    </source>
</evidence>
<keyword evidence="4 12" id="KW-0894">Sodium channel</keyword>
<evidence type="ECO:0000256" key="1">
    <source>
        <dbReference type="ARBA" id="ARBA00004141"/>
    </source>
</evidence>
<dbReference type="PRINTS" id="PR01078">
    <property type="entry name" value="AMINACHANNEL"/>
</dbReference>
<dbReference type="OrthoDB" id="6021021at2759"/>
<comment type="subcellular location">
    <subcellularLocation>
        <location evidence="1">Membrane</location>
        <topology evidence="1">Multi-pass membrane protein</topology>
    </subcellularLocation>
</comment>
<dbReference type="GO" id="GO:0015280">
    <property type="term" value="F:ligand-gated sodium channel activity"/>
    <property type="evidence" value="ECO:0007669"/>
    <property type="project" value="TreeGrafter"/>
</dbReference>
<evidence type="ECO:0000256" key="12">
    <source>
        <dbReference type="RuleBase" id="RU000679"/>
    </source>
</evidence>
<gene>
    <name evidence="14" type="ORF">CLUMA_CG004020</name>
</gene>
<evidence type="ECO:0000256" key="9">
    <source>
        <dbReference type="ARBA" id="ARBA00023136"/>
    </source>
</evidence>
<dbReference type="PANTHER" id="PTHR11690">
    <property type="entry name" value="AMILORIDE-SENSITIVE SODIUM CHANNEL-RELATED"/>
    <property type="match status" value="1"/>
</dbReference>
<dbReference type="GO" id="GO:0005886">
    <property type="term" value="C:plasma membrane"/>
    <property type="evidence" value="ECO:0007669"/>
    <property type="project" value="TreeGrafter"/>
</dbReference>
<dbReference type="Pfam" id="PF00858">
    <property type="entry name" value="ASC"/>
    <property type="match status" value="1"/>
</dbReference>
<keyword evidence="9 13" id="KW-0472">Membrane</keyword>
<keyword evidence="8 12" id="KW-0406">Ion transport</keyword>
<keyword evidence="10 12" id="KW-0739">Sodium transport</keyword>
<reference evidence="14 15" key="1">
    <citation type="submission" date="2015-04" db="EMBL/GenBank/DDBJ databases">
        <authorList>
            <person name="Syromyatnikov M.Y."/>
            <person name="Popov V.N."/>
        </authorList>
    </citation>
    <scope>NUCLEOTIDE SEQUENCE [LARGE SCALE GENOMIC DNA]</scope>
</reference>
<keyword evidence="6 13" id="KW-1133">Transmembrane helix</keyword>
<evidence type="ECO:0000256" key="13">
    <source>
        <dbReference type="SAM" id="Phobius"/>
    </source>
</evidence>
<evidence type="ECO:0000256" key="4">
    <source>
        <dbReference type="ARBA" id="ARBA00022461"/>
    </source>
</evidence>
<protein>
    <submittedName>
        <fullName evidence="14">CLUMA_CG004020, isoform A</fullName>
    </submittedName>
</protein>
<dbReference type="EMBL" id="CVRI01000018">
    <property type="protein sequence ID" value="CRK90292.1"/>
    <property type="molecule type" value="Genomic_DNA"/>
</dbReference>
<keyword evidence="5 12" id="KW-0812">Transmembrane</keyword>
<evidence type="ECO:0000256" key="10">
    <source>
        <dbReference type="ARBA" id="ARBA00023201"/>
    </source>
</evidence>
<keyword evidence="7" id="KW-0915">Sodium</keyword>
<comment type="similarity">
    <text evidence="2 12">Belongs to the amiloride-sensitive sodium channel (TC 1.A.6) family.</text>
</comment>
<dbReference type="Proteomes" id="UP000183832">
    <property type="component" value="Unassembled WGS sequence"/>
</dbReference>
<keyword evidence="11 12" id="KW-0407">Ion channel</keyword>
<organism evidence="14 15">
    <name type="scientific">Clunio marinus</name>
    <dbReference type="NCBI Taxonomy" id="568069"/>
    <lineage>
        <taxon>Eukaryota</taxon>
        <taxon>Metazoa</taxon>
        <taxon>Ecdysozoa</taxon>
        <taxon>Arthropoda</taxon>
        <taxon>Hexapoda</taxon>
        <taxon>Insecta</taxon>
        <taxon>Pterygota</taxon>
        <taxon>Neoptera</taxon>
        <taxon>Endopterygota</taxon>
        <taxon>Diptera</taxon>
        <taxon>Nematocera</taxon>
        <taxon>Chironomoidea</taxon>
        <taxon>Chironomidae</taxon>
        <taxon>Clunio</taxon>
    </lineage>
</organism>
<dbReference type="Gene3D" id="1.10.287.770">
    <property type="entry name" value="YojJ-like"/>
    <property type="match status" value="1"/>
</dbReference>